<dbReference type="EMBL" id="FNIL01000004">
    <property type="protein sequence ID" value="SDN87286.1"/>
    <property type="molecule type" value="Genomic_DNA"/>
</dbReference>
<dbReference type="GO" id="GO:0005886">
    <property type="term" value="C:plasma membrane"/>
    <property type="evidence" value="ECO:0007669"/>
    <property type="project" value="UniProtKB-SubCell"/>
</dbReference>
<feature type="transmembrane region" description="Helical" evidence="8">
    <location>
        <begin position="62"/>
        <end position="84"/>
    </location>
</feature>
<evidence type="ECO:0000256" key="7">
    <source>
        <dbReference type="ARBA" id="ARBA00023136"/>
    </source>
</evidence>
<proteinExistence type="inferred from homology"/>
<feature type="transmembrane region" description="Helical" evidence="8">
    <location>
        <begin position="224"/>
        <end position="245"/>
    </location>
</feature>
<dbReference type="InterPro" id="IPR004776">
    <property type="entry name" value="Mem_transp_PIN-like"/>
</dbReference>
<dbReference type="Pfam" id="PF03547">
    <property type="entry name" value="Mem_trans"/>
    <property type="match status" value="1"/>
</dbReference>
<dbReference type="Proteomes" id="UP000198778">
    <property type="component" value="Unassembled WGS sequence"/>
</dbReference>
<gene>
    <name evidence="9" type="ORF">SAMN04488053_104116</name>
</gene>
<dbReference type="OrthoDB" id="527159at2"/>
<sequence>MTELFIILKDIVLPVFVMIAIGYALQKKHNMDLKTLTKLNIYCFVPGFIFITLYNSDFTARLFIEVFIFFVLLVAVLHFMVLFLSKAINLSKNEKTTLSNSAMFFNAGNYGVPVNDLVFKGDPYAMSVQVVLMTLQNLFIFSYGIFSLQAIKISKSQAVLNYFRMPLIYALLAGVLLNYFKVPLPELIIIPSTYIGDAMISLALLTLGAQVAKLKFMKQLSSIYLSLIIRLIIGPLVSLGIIFLFDINGTIAQVLFIASAMPTSVNSAVIAEEYDNQPQLAAQIVLFSTIISAVTVTIVIYLSNFLA</sequence>
<feature type="transmembrane region" description="Helical" evidence="8">
    <location>
        <begin position="192"/>
        <end position="212"/>
    </location>
</feature>
<dbReference type="PANTHER" id="PTHR36838">
    <property type="entry name" value="AUXIN EFFLUX CARRIER FAMILY PROTEIN"/>
    <property type="match status" value="1"/>
</dbReference>
<dbReference type="PANTHER" id="PTHR36838:SF1">
    <property type="entry name" value="SLR1864 PROTEIN"/>
    <property type="match status" value="1"/>
</dbReference>
<evidence type="ECO:0000256" key="4">
    <source>
        <dbReference type="ARBA" id="ARBA00022475"/>
    </source>
</evidence>
<evidence type="ECO:0000313" key="9">
    <source>
        <dbReference type="EMBL" id="SDN87286.1"/>
    </source>
</evidence>
<evidence type="ECO:0000256" key="3">
    <source>
        <dbReference type="ARBA" id="ARBA00022448"/>
    </source>
</evidence>
<feature type="transmembrane region" description="Helical" evidence="8">
    <location>
        <begin position="96"/>
        <end position="112"/>
    </location>
</feature>
<feature type="transmembrane region" description="Helical" evidence="8">
    <location>
        <begin position="124"/>
        <end position="146"/>
    </location>
</feature>
<dbReference type="AlphaFoldDB" id="A0A1H0EYA4"/>
<feature type="transmembrane region" description="Helical" evidence="8">
    <location>
        <begin position="280"/>
        <end position="302"/>
    </location>
</feature>
<dbReference type="InterPro" id="IPR038770">
    <property type="entry name" value="Na+/solute_symporter_sf"/>
</dbReference>
<evidence type="ECO:0008006" key="11">
    <source>
        <dbReference type="Google" id="ProtNLM"/>
    </source>
</evidence>
<evidence type="ECO:0000256" key="6">
    <source>
        <dbReference type="ARBA" id="ARBA00022989"/>
    </source>
</evidence>
<name>A0A1H0EYA4_9BACI</name>
<keyword evidence="5 8" id="KW-0812">Transmembrane</keyword>
<evidence type="ECO:0000256" key="1">
    <source>
        <dbReference type="ARBA" id="ARBA00004651"/>
    </source>
</evidence>
<organism evidence="9 10">
    <name type="scientific">Alkalicoccus daliensis</name>
    <dbReference type="NCBI Taxonomy" id="745820"/>
    <lineage>
        <taxon>Bacteria</taxon>
        <taxon>Bacillati</taxon>
        <taxon>Bacillota</taxon>
        <taxon>Bacilli</taxon>
        <taxon>Bacillales</taxon>
        <taxon>Bacillaceae</taxon>
        <taxon>Alkalicoccus</taxon>
    </lineage>
</organism>
<keyword evidence="3" id="KW-0813">Transport</keyword>
<evidence type="ECO:0000256" key="2">
    <source>
        <dbReference type="ARBA" id="ARBA00010145"/>
    </source>
</evidence>
<feature type="transmembrane region" description="Helical" evidence="8">
    <location>
        <begin position="37"/>
        <end position="56"/>
    </location>
</feature>
<keyword evidence="6 8" id="KW-1133">Transmembrane helix</keyword>
<evidence type="ECO:0000313" key="10">
    <source>
        <dbReference type="Proteomes" id="UP000198778"/>
    </source>
</evidence>
<dbReference type="RefSeq" id="WP_090842552.1">
    <property type="nucleotide sequence ID" value="NZ_FNIL01000004.1"/>
</dbReference>
<feature type="transmembrane region" description="Helical" evidence="8">
    <location>
        <begin position="251"/>
        <end position="271"/>
    </location>
</feature>
<accession>A0A1H0EYA4</accession>
<protein>
    <recommendedName>
        <fullName evidence="11">AEC family transporter</fullName>
    </recommendedName>
</protein>
<dbReference type="STRING" id="745820.SAMN04488053_104116"/>
<keyword evidence="4" id="KW-1003">Cell membrane</keyword>
<evidence type="ECO:0000256" key="8">
    <source>
        <dbReference type="SAM" id="Phobius"/>
    </source>
</evidence>
<reference evidence="10" key="1">
    <citation type="submission" date="2016-10" db="EMBL/GenBank/DDBJ databases">
        <authorList>
            <person name="Varghese N."/>
            <person name="Submissions S."/>
        </authorList>
    </citation>
    <scope>NUCLEOTIDE SEQUENCE [LARGE SCALE GENOMIC DNA]</scope>
    <source>
        <strain evidence="10">CGMCC 1.10369</strain>
    </source>
</reference>
<evidence type="ECO:0000256" key="5">
    <source>
        <dbReference type="ARBA" id="ARBA00022692"/>
    </source>
</evidence>
<feature type="transmembrane region" description="Helical" evidence="8">
    <location>
        <begin position="6"/>
        <end position="25"/>
    </location>
</feature>
<comment type="subcellular location">
    <subcellularLocation>
        <location evidence="1">Cell membrane</location>
        <topology evidence="1">Multi-pass membrane protein</topology>
    </subcellularLocation>
</comment>
<comment type="similarity">
    <text evidence="2">Belongs to the auxin efflux carrier (TC 2.A.69) family.</text>
</comment>
<feature type="transmembrane region" description="Helical" evidence="8">
    <location>
        <begin position="158"/>
        <end position="180"/>
    </location>
</feature>
<dbReference type="GO" id="GO:0055085">
    <property type="term" value="P:transmembrane transport"/>
    <property type="evidence" value="ECO:0007669"/>
    <property type="project" value="InterPro"/>
</dbReference>
<dbReference type="Gene3D" id="1.20.1530.20">
    <property type="match status" value="2"/>
</dbReference>
<keyword evidence="10" id="KW-1185">Reference proteome</keyword>
<keyword evidence="7 8" id="KW-0472">Membrane</keyword>